<feature type="region of interest" description="Disordered" evidence="1">
    <location>
        <begin position="136"/>
        <end position="182"/>
    </location>
</feature>
<sequence length="312" mass="31738">MARQTSTTSSSSTGSNSIPASSCNDKRTSSSSFLTKTTSTTSSSTKPCSSSSRESTYSAQLNTGCSSSSRASSSYKILNTSSTISSTTHASTTTSASVTMASPAAYTLIKSSLPPSYAVPDLEEYGYGNPPPAYDFSKAADDVPSSTGVRSVTSSKSATTSSARPSRTTSEPAVYGSSTSVTTKTQMTRLASLQVDSGSSEDPVENADVVKVTLISSIAGEYHTTVVTIQQAGAAAATDAPSRLALSGASNEDSSEGDSSFADPNAESGEGTAFGTESPMPAVFVAAGVSSRPNQLAMILAGFVVSISYWSL</sequence>
<dbReference type="EMBL" id="SRPR01000194">
    <property type="protein sequence ID" value="KAG5956771.1"/>
    <property type="molecule type" value="Genomic_DNA"/>
</dbReference>
<feature type="compositionally biased region" description="Low complexity" evidence="1">
    <location>
        <begin position="149"/>
        <end position="170"/>
    </location>
</feature>
<comment type="caution">
    <text evidence="2">The sequence shown here is derived from an EMBL/GenBank/DDBJ whole genome shotgun (WGS) entry which is preliminary data.</text>
</comment>
<evidence type="ECO:0000313" key="3">
    <source>
        <dbReference type="Proteomes" id="UP000742024"/>
    </source>
</evidence>
<feature type="compositionally biased region" description="Low complexity" evidence="1">
    <location>
        <begin position="1"/>
        <end position="22"/>
    </location>
</feature>
<feature type="region of interest" description="Disordered" evidence="1">
    <location>
        <begin position="244"/>
        <end position="275"/>
    </location>
</feature>
<feature type="compositionally biased region" description="Low complexity" evidence="1">
    <location>
        <begin position="29"/>
        <end position="56"/>
    </location>
</feature>
<keyword evidence="3" id="KW-1185">Reference proteome</keyword>
<reference evidence="2 3" key="1">
    <citation type="journal article" date="2020" name="bioRxiv">
        <title>Whole genome comparisons of ergot fungi reveals the divergence and evolution of species within the genus Claviceps are the result of varying mechanisms driving genome evolution and host range expansion.</title>
        <authorList>
            <person name="Wyka S.A."/>
            <person name="Mondo S.J."/>
            <person name="Liu M."/>
            <person name="Dettman J."/>
            <person name="Nalam V."/>
            <person name="Broders K.D."/>
        </authorList>
    </citation>
    <scope>NUCLEOTIDE SEQUENCE [LARGE SCALE GENOMIC DNA]</scope>
    <source>
        <strain evidence="2 3">LM583</strain>
    </source>
</reference>
<protein>
    <submittedName>
        <fullName evidence="2">Uncharacterized protein</fullName>
    </submittedName>
</protein>
<dbReference type="Proteomes" id="UP000742024">
    <property type="component" value="Unassembled WGS sequence"/>
</dbReference>
<evidence type="ECO:0000313" key="2">
    <source>
        <dbReference type="EMBL" id="KAG5956771.1"/>
    </source>
</evidence>
<accession>A0ABQ7P948</accession>
<name>A0ABQ7P948_9HYPO</name>
<feature type="region of interest" description="Disordered" evidence="1">
    <location>
        <begin position="1"/>
        <end position="71"/>
    </location>
</feature>
<gene>
    <name evidence="2" type="ORF">E4U57_002288</name>
</gene>
<proteinExistence type="predicted"/>
<evidence type="ECO:0000256" key="1">
    <source>
        <dbReference type="SAM" id="MobiDB-lite"/>
    </source>
</evidence>
<organism evidence="2 3">
    <name type="scientific">Claviceps arundinis</name>
    <dbReference type="NCBI Taxonomy" id="1623583"/>
    <lineage>
        <taxon>Eukaryota</taxon>
        <taxon>Fungi</taxon>
        <taxon>Dikarya</taxon>
        <taxon>Ascomycota</taxon>
        <taxon>Pezizomycotina</taxon>
        <taxon>Sordariomycetes</taxon>
        <taxon>Hypocreomycetidae</taxon>
        <taxon>Hypocreales</taxon>
        <taxon>Clavicipitaceae</taxon>
        <taxon>Claviceps</taxon>
    </lineage>
</organism>